<dbReference type="Pfam" id="PF20720">
    <property type="entry name" value="nSTAND3"/>
    <property type="match status" value="1"/>
</dbReference>
<dbReference type="InterPro" id="IPR049050">
    <property type="entry name" value="nSTAND3"/>
</dbReference>
<dbReference type="GO" id="GO:0003677">
    <property type="term" value="F:DNA binding"/>
    <property type="evidence" value="ECO:0007669"/>
    <property type="project" value="InterPro"/>
</dbReference>
<dbReference type="InterPro" id="IPR011856">
    <property type="entry name" value="tRNA_endonuc-like_dom_sf"/>
</dbReference>
<feature type="region of interest" description="Disordered" evidence="1">
    <location>
        <begin position="731"/>
        <end position="754"/>
    </location>
</feature>
<reference evidence="4 5" key="1">
    <citation type="submission" date="2019-12" db="EMBL/GenBank/DDBJ databases">
        <title>complete genome sequences of Enterobacter cloacae str. WP5-S18-CRE-02 isolated from wastewater treatment plant effluent.</title>
        <authorList>
            <person name="Sekizuka T."/>
            <person name="Itokawa K."/>
            <person name="Yatsu K."/>
            <person name="Inamine Y."/>
            <person name="Kuroda M."/>
        </authorList>
    </citation>
    <scope>NUCLEOTIDE SEQUENCE [LARGE SCALE GENOMIC DNA]</scope>
    <source>
        <strain evidence="4 5">WP5-S18-CRE-02</strain>
    </source>
</reference>
<protein>
    <submittedName>
        <fullName evidence="4">Uncharacterized protein</fullName>
    </submittedName>
</protein>
<dbReference type="Gene3D" id="3.40.50.300">
    <property type="entry name" value="P-loop containing nucleotide triphosphate hydrolases"/>
    <property type="match status" value="1"/>
</dbReference>
<dbReference type="RefSeq" id="WP_182944990.1">
    <property type="nucleotide sequence ID" value="NZ_AP022126.1"/>
</dbReference>
<feature type="compositionally biased region" description="Basic and acidic residues" evidence="1">
    <location>
        <begin position="731"/>
        <end position="744"/>
    </location>
</feature>
<name>A0A6S5JPA5_ENTCL</name>
<gene>
    <name evidence="4" type="ORF">WP5S18C02_37420</name>
</gene>
<organism evidence="4 5">
    <name type="scientific">Enterobacter cloacae</name>
    <dbReference type="NCBI Taxonomy" id="550"/>
    <lineage>
        <taxon>Bacteria</taxon>
        <taxon>Pseudomonadati</taxon>
        <taxon>Pseudomonadota</taxon>
        <taxon>Gammaproteobacteria</taxon>
        <taxon>Enterobacterales</taxon>
        <taxon>Enterobacteriaceae</taxon>
        <taxon>Enterobacter</taxon>
        <taxon>Enterobacter cloacae complex</taxon>
    </lineage>
</organism>
<feature type="domain" description="Restriction endonuclease type IV Mrr" evidence="2">
    <location>
        <begin position="7"/>
        <end position="101"/>
    </location>
</feature>
<evidence type="ECO:0000259" key="3">
    <source>
        <dbReference type="Pfam" id="PF20720"/>
    </source>
</evidence>
<accession>A0A6S5JPA5</accession>
<dbReference type="EMBL" id="AP022126">
    <property type="protein sequence ID" value="BBS33536.1"/>
    <property type="molecule type" value="Genomic_DNA"/>
</dbReference>
<dbReference type="GO" id="GO:0004519">
    <property type="term" value="F:endonuclease activity"/>
    <property type="evidence" value="ECO:0007669"/>
    <property type="project" value="InterPro"/>
</dbReference>
<sequence>MTNYDFRALNNEEFERLATDLLSKRENLLIERFKSGKDGGIDGRFYHSGEVIIQVKHYVKTGYSGLLSKLKSEEVAKVKNLKPNRYIFITSVGLSPANKKEIFDLFNPYILSNNDIIGPEHLNDLLALYPETERNHYKLWLSSTNFLMSLLNNAAIQNSNFLIEDARKESYKFIETKQLQKALEILDENKVVIITGLPGVGKTTLAKQVMLMHCNRDYEIYHIEGSISEIESIYLKERKQFFYFDDFLGATLLEIFTRNSDSKIVQFIKKIITDKNKKMILTSRTNILNRAKNLSEIFNIEKIGKKEIEINVSDLTDIEKADILYNHVWHSSLPQEYIDTFYDNRNYWKIIHHPNFNPRLISFITDSDRISGIDSSNFWSYIENSLDNPEMIWSHCFNNQTREEVIDLVCLVVFNANNMEERECKNSLKRVFNIKYKNNFHSKVNKIDEYIKESIKSTLNRSLTQLNKNVMIRLTPFNPSVSDYIINRYATDETSLALYFSALKTNQSINTLFSLHSNRKISADVFISVLESVLNAVDLKCLNDYSIHLLHSIIHSNLISTNKNRMVYPSLFLNIEEEYLTYDYEVGECVLWAVKNAPSLFSDQFISDFINYAMRSSWRYTLNHDDYLPLAHLINLRPAIKGEEVTHELMEHIKEYWHENYDEHLSGTGKIQSLDYDERSKADDIAYDMLHDLINEYDLPFEDNEIEYMYSKVDASTHLYDSYDYDEDERDRFHSHRDEKEHSESYINDLFQKH</sequence>
<dbReference type="Gene3D" id="3.40.1350.10">
    <property type="match status" value="1"/>
</dbReference>
<proteinExistence type="predicted"/>
<evidence type="ECO:0000259" key="2">
    <source>
        <dbReference type="Pfam" id="PF04471"/>
    </source>
</evidence>
<evidence type="ECO:0000313" key="5">
    <source>
        <dbReference type="Proteomes" id="UP000515488"/>
    </source>
</evidence>
<evidence type="ECO:0000313" key="4">
    <source>
        <dbReference type="EMBL" id="BBS33536.1"/>
    </source>
</evidence>
<dbReference type="GO" id="GO:0009307">
    <property type="term" value="P:DNA restriction-modification system"/>
    <property type="evidence" value="ECO:0007669"/>
    <property type="project" value="InterPro"/>
</dbReference>
<dbReference type="AlphaFoldDB" id="A0A6S5JPA5"/>
<dbReference type="Proteomes" id="UP000515488">
    <property type="component" value="Chromosome"/>
</dbReference>
<dbReference type="Pfam" id="PF04471">
    <property type="entry name" value="Mrr_cat"/>
    <property type="match status" value="1"/>
</dbReference>
<dbReference type="SUPFAM" id="SSF52540">
    <property type="entry name" value="P-loop containing nucleoside triphosphate hydrolases"/>
    <property type="match status" value="1"/>
</dbReference>
<evidence type="ECO:0000256" key="1">
    <source>
        <dbReference type="SAM" id="MobiDB-lite"/>
    </source>
</evidence>
<dbReference type="InterPro" id="IPR007560">
    <property type="entry name" value="Restrct_endonuc_IV_Mrr"/>
</dbReference>
<feature type="domain" description="Novel STAND NTPase 3" evidence="3">
    <location>
        <begin position="173"/>
        <end position="330"/>
    </location>
</feature>
<dbReference type="InterPro" id="IPR027417">
    <property type="entry name" value="P-loop_NTPase"/>
</dbReference>